<dbReference type="GO" id="GO:0006508">
    <property type="term" value="P:proteolysis"/>
    <property type="evidence" value="ECO:0007669"/>
    <property type="project" value="InterPro"/>
</dbReference>
<dbReference type="GeneID" id="20315816"/>
<protein>
    <submittedName>
        <fullName evidence="1">Uncharacterized protein</fullName>
    </submittedName>
</protein>
<evidence type="ECO:0000313" key="2">
    <source>
        <dbReference type="Proteomes" id="UP000054324"/>
    </source>
</evidence>
<dbReference type="Proteomes" id="UP000054324">
    <property type="component" value="Unassembled WGS sequence"/>
</dbReference>
<gene>
    <name evidence="1" type="ORF">T265_01628</name>
</gene>
<accession>A0A074ZXN6</accession>
<dbReference type="GO" id="GO:0004190">
    <property type="term" value="F:aspartic-type endopeptidase activity"/>
    <property type="evidence" value="ECO:0007669"/>
    <property type="project" value="InterPro"/>
</dbReference>
<sequence length="261" mass="29401">MEYGGQTLCEMCFAVVDTGAPITTIPSGELQLLLQNPEIKDGGQGLLHVRPEDLPLVKDLKITLGRRVFIIPAKDLLASVSQHFLHYLILLEMRLSSEHISCQFQKPTYSIYGLSYIANYQGLEWTIGLSILRSFHTIFDDRLGQIGFSTNLFAMGVLSVAPMRRYPFKLTNSSSSSIRVAIDILPLIQPTVRFESCGLTVIIYQNDYRPVEKYRLAFPGGELLYKKLSAFVTVVVAAFDQQMLIIHGTNVTRHSHKRYIC</sequence>
<keyword evidence="2" id="KW-1185">Reference proteome</keyword>
<dbReference type="EMBL" id="KL596636">
    <property type="protein sequence ID" value="KER32193.1"/>
    <property type="molecule type" value="Genomic_DNA"/>
</dbReference>
<dbReference type="CTD" id="20315816"/>
<dbReference type="RefSeq" id="XP_009163958.1">
    <property type="nucleotide sequence ID" value="XM_009165694.1"/>
</dbReference>
<name>A0A074ZXN6_OPIVI</name>
<dbReference type="SUPFAM" id="SSF50630">
    <property type="entry name" value="Acid proteases"/>
    <property type="match status" value="1"/>
</dbReference>
<reference evidence="1 2" key="1">
    <citation type="submission" date="2013-11" db="EMBL/GenBank/DDBJ databases">
        <title>Opisthorchis viverrini - life in the bile duct.</title>
        <authorList>
            <person name="Young N.D."/>
            <person name="Nagarajan N."/>
            <person name="Lin S.J."/>
            <person name="Korhonen P.K."/>
            <person name="Jex A.R."/>
            <person name="Hall R.S."/>
            <person name="Safavi-Hemami H."/>
            <person name="Kaewkong W."/>
            <person name="Bertrand D."/>
            <person name="Gao S."/>
            <person name="Seet Q."/>
            <person name="Wongkham S."/>
            <person name="Teh B.T."/>
            <person name="Wongkham C."/>
            <person name="Intapan P.M."/>
            <person name="Maleewong W."/>
            <person name="Yang X."/>
            <person name="Hu M."/>
            <person name="Wang Z."/>
            <person name="Hofmann A."/>
            <person name="Sternberg P.W."/>
            <person name="Tan P."/>
            <person name="Wang J."/>
            <person name="Gasser R.B."/>
        </authorList>
    </citation>
    <scope>NUCLEOTIDE SEQUENCE [LARGE SCALE GENOMIC DNA]</scope>
</reference>
<dbReference type="AlphaFoldDB" id="A0A074ZXN6"/>
<organism evidence="1 2">
    <name type="scientific">Opisthorchis viverrini</name>
    <name type="common">Southeast Asian liver fluke</name>
    <dbReference type="NCBI Taxonomy" id="6198"/>
    <lineage>
        <taxon>Eukaryota</taxon>
        <taxon>Metazoa</taxon>
        <taxon>Spiralia</taxon>
        <taxon>Lophotrochozoa</taxon>
        <taxon>Platyhelminthes</taxon>
        <taxon>Trematoda</taxon>
        <taxon>Digenea</taxon>
        <taxon>Opisthorchiida</taxon>
        <taxon>Opisthorchiata</taxon>
        <taxon>Opisthorchiidae</taxon>
        <taxon>Opisthorchis</taxon>
    </lineage>
</organism>
<dbReference type="Gene3D" id="2.40.70.10">
    <property type="entry name" value="Acid Proteases"/>
    <property type="match status" value="1"/>
</dbReference>
<dbReference type="PROSITE" id="PS00141">
    <property type="entry name" value="ASP_PROTEASE"/>
    <property type="match status" value="1"/>
</dbReference>
<dbReference type="KEGG" id="ovi:T265_01628"/>
<dbReference type="InterPro" id="IPR001969">
    <property type="entry name" value="Aspartic_peptidase_AS"/>
</dbReference>
<dbReference type="InterPro" id="IPR021109">
    <property type="entry name" value="Peptidase_aspartic_dom_sf"/>
</dbReference>
<proteinExistence type="predicted"/>
<evidence type="ECO:0000313" key="1">
    <source>
        <dbReference type="EMBL" id="KER32193.1"/>
    </source>
</evidence>